<comment type="subcellular location">
    <subcellularLocation>
        <location evidence="1">Cell membrane</location>
        <topology evidence="1">Multi-pass membrane protein</topology>
    </subcellularLocation>
</comment>
<dbReference type="PANTHER" id="PTHR30213:SF0">
    <property type="entry name" value="UPF0761 MEMBRANE PROTEIN YIHY"/>
    <property type="match status" value="1"/>
</dbReference>
<evidence type="ECO:0000256" key="3">
    <source>
        <dbReference type="ARBA" id="ARBA00022692"/>
    </source>
</evidence>
<evidence type="ECO:0000313" key="7">
    <source>
        <dbReference type="EMBL" id="QCD65490.1"/>
    </source>
</evidence>
<proteinExistence type="predicted"/>
<feature type="transmembrane region" description="Helical" evidence="6">
    <location>
        <begin position="129"/>
        <end position="151"/>
    </location>
</feature>
<keyword evidence="5 6" id="KW-0472">Membrane</keyword>
<evidence type="ECO:0000256" key="2">
    <source>
        <dbReference type="ARBA" id="ARBA00022475"/>
    </source>
</evidence>
<dbReference type="Proteomes" id="UP000297053">
    <property type="component" value="Chromosome"/>
</dbReference>
<dbReference type="KEGG" id="halz:E5139_07500"/>
<dbReference type="RefSeq" id="WP_015761844.1">
    <property type="nucleotide sequence ID" value="NZ_CP039375.1"/>
</dbReference>
<evidence type="ECO:0000256" key="6">
    <source>
        <dbReference type="SAM" id="Phobius"/>
    </source>
</evidence>
<dbReference type="EMBL" id="CP039375">
    <property type="protein sequence ID" value="QCD65490.1"/>
    <property type="molecule type" value="Genomic_DNA"/>
</dbReference>
<protein>
    <submittedName>
        <fullName evidence="7">YihY/virulence factor BrkB family protein</fullName>
    </submittedName>
</protein>
<dbReference type="PANTHER" id="PTHR30213">
    <property type="entry name" value="INNER MEMBRANE PROTEIN YHJD"/>
    <property type="match status" value="1"/>
</dbReference>
<feature type="transmembrane region" description="Helical" evidence="6">
    <location>
        <begin position="30"/>
        <end position="50"/>
    </location>
</feature>
<name>A0A4D6KBN5_9EURY</name>
<evidence type="ECO:0000313" key="8">
    <source>
        <dbReference type="Proteomes" id="UP000297053"/>
    </source>
</evidence>
<keyword evidence="3 6" id="KW-0812">Transmembrane</keyword>
<dbReference type="InterPro" id="IPR017039">
    <property type="entry name" value="Virul_fac_BrkB"/>
</dbReference>
<organism evidence="7 8">
    <name type="scientific">Halomicrobium mukohataei</name>
    <dbReference type="NCBI Taxonomy" id="57705"/>
    <lineage>
        <taxon>Archaea</taxon>
        <taxon>Methanobacteriati</taxon>
        <taxon>Methanobacteriota</taxon>
        <taxon>Stenosarchaea group</taxon>
        <taxon>Halobacteria</taxon>
        <taxon>Halobacteriales</taxon>
        <taxon>Haloarculaceae</taxon>
        <taxon>Halomicrobium</taxon>
    </lineage>
</organism>
<sequence length="342" mass="36640">MSRYRNVGRFLRAVYTEVRAERITFMAGSIAYHAFISLLPFLLVLLLLVTEFGDPETASRLVAAIGTYFSPNESGLLTNVVEGARSETSLSILGVLTLLWGALKIFRSLDTAFSDIYETGDENTLGDTFADAIVVLVALVVGLLIVGLASTQLSFGDGPVGTLLSKVVAVAALTLVFLPVFYVFPDTDVTVREVVPGTVVAAGGWTALESLFRYYVAFTGTSETFGVVGTILLIVTWLYFNGLVLLVAAATNAVLAGRSEDVAAIGWGEEELVETVEFAEPLEEICGALDAGEPVTVQTGETSVTLPPADERDCSVEQIDRPDLLGGDEARGRLVLRWEGER</sequence>
<dbReference type="NCBIfam" id="TIGR00765">
    <property type="entry name" value="yihY_not_rbn"/>
    <property type="match status" value="1"/>
</dbReference>
<feature type="transmembrane region" description="Helical" evidence="6">
    <location>
        <begin position="225"/>
        <end position="249"/>
    </location>
</feature>
<dbReference type="Pfam" id="PF03631">
    <property type="entry name" value="Virul_fac_BrkB"/>
    <property type="match status" value="1"/>
</dbReference>
<gene>
    <name evidence="7" type="ORF">E5139_07500</name>
</gene>
<dbReference type="GeneID" id="42178770"/>
<keyword evidence="4 6" id="KW-1133">Transmembrane helix</keyword>
<reference evidence="7 8" key="2">
    <citation type="submission" date="2019-04" db="EMBL/GenBank/DDBJ databases">
        <authorList>
            <person name="Yang S."/>
            <person name="Wei W."/>
        </authorList>
    </citation>
    <scope>NUCLEOTIDE SEQUENCE [LARGE SCALE GENOMIC DNA]</scope>
    <source>
        <strain evidence="8">ZP60</strain>
    </source>
</reference>
<evidence type="ECO:0000256" key="1">
    <source>
        <dbReference type="ARBA" id="ARBA00004651"/>
    </source>
</evidence>
<evidence type="ECO:0000256" key="5">
    <source>
        <dbReference type="ARBA" id="ARBA00023136"/>
    </source>
</evidence>
<reference evidence="7 8" key="1">
    <citation type="submission" date="2019-04" db="EMBL/GenBank/DDBJ databases">
        <title>Complete genome sequence of Arthrobacter sp. ZXY-2 associated with effective atrazine degradation and salt adaptation.</title>
        <authorList>
            <person name="Zhao X."/>
        </authorList>
    </citation>
    <scope>NUCLEOTIDE SEQUENCE [LARGE SCALE GENOMIC DNA]</scope>
    <source>
        <strain evidence="8">ZP60</strain>
    </source>
</reference>
<accession>A0A4D6KBN5</accession>
<keyword evidence="2" id="KW-1003">Cell membrane</keyword>
<evidence type="ECO:0000256" key="4">
    <source>
        <dbReference type="ARBA" id="ARBA00022989"/>
    </source>
</evidence>
<dbReference type="GO" id="GO:0005886">
    <property type="term" value="C:plasma membrane"/>
    <property type="evidence" value="ECO:0007669"/>
    <property type="project" value="UniProtKB-SubCell"/>
</dbReference>
<feature type="transmembrane region" description="Helical" evidence="6">
    <location>
        <begin position="163"/>
        <end position="184"/>
    </location>
</feature>
<dbReference type="OMA" id="INHIWHI"/>
<dbReference type="AlphaFoldDB" id="A0A4D6KBN5"/>